<evidence type="ECO:0000256" key="5">
    <source>
        <dbReference type="ARBA" id="ARBA00022679"/>
    </source>
</evidence>
<evidence type="ECO:0000259" key="13">
    <source>
        <dbReference type="Pfam" id="PF13733"/>
    </source>
</evidence>
<evidence type="ECO:0000256" key="11">
    <source>
        <dbReference type="SAM" id="SignalP"/>
    </source>
</evidence>
<dbReference type="GO" id="GO:0005794">
    <property type="term" value="C:Golgi apparatus"/>
    <property type="evidence" value="ECO:0007669"/>
    <property type="project" value="TreeGrafter"/>
</dbReference>
<dbReference type="GO" id="GO:0008378">
    <property type="term" value="F:galactosyltransferase activity"/>
    <property type="evidence" value="ECO:0007669"/>
    <property type="project" value="TreeGrafter"/>
</dbReference>
<feature type="domain" description="Galactosyltransferase C-terminal" evidence="12">
    <location>
        <begin position="238"/>
        <end position="281"/>
    </location>
</feature>
<feature type="signal peptide" evidence="11">
    <location>
        <begin position="1"/>
        <end position="16"/>
    </location>
</feature>
<sequence>MSQKIYLFALVSAVCCLVCLRISREHIVFTNLTLSKPVPRNDDSRAHFRVANSASPTDDINEAIKLVDQAGDSHVELIQRFAGYVKGRRQSDGVARLRSSKSLGAFLSQKKRKPCELTSTCATKFKEGRQNATLGILVPFRDRQDQLEVFATQMHVTLTRQGISYRMFVVEQPPNTPFNRGWLINIGFLVAEKECEYVALHDVDMIPLQGVDYRMRTGELQWAHLAVHPAQFTTPRHGKYCGGVLLVASQVFRQIRGFNPEFWGWGGEDDDFCIRLIESKWQDWPAAIRWAESRMMEEVRSPEGDSYASRCHPQLDAIP</sequence>
<dbReference type="Pfam" id="PF02709">
    <property type="entry name" value="Glyco_transf_7C"/>
    <property type="match status" value="1"/>
</dbReference>
<keyword evidence="10" id="KW-0325">Glycoprotein</keyword>
<dbReference type="InterPro" id="IPR027995">
    <property type="entry name" value="Galactosyl_T_N"/>
</dbReference>
<dbReference type="Proteomes" id="UP001190700">
    <property type="component" value="Unassembled WGS sequence"/>
</dbReference>
<evidence type="ECO:0000256" key="7">
    <source>
        <dbReference type="ARBA" id="ARBA00022968"/>
    </source>
</evidence>
<dbReference type="InterPro" id="IPR027791">
    <property type="entry name" value="Galactosyl_T_C"/>
</dbReference>
<dbReference type="InterPro" id="IPR029044">
    <property type="entry name" value="Nucleotide-diphossugar_trans"/>
</dbReference>
<reference evidence="14 15" key="1">
    <citation type="journal article" date="2015" name="Genome Biol. Evol.">
        <title>Comparative Genomics of a Bacterivorous Green Alga Reveals Evolutionary Causalities and Consequences of Phago-Mixotrophic Mode of Nutrition.</title>
        <authorList>
            <person name="Burns J.A."/>
            <person name="Paasch A."/>
            <person name="Narechania A."/>
            <person name="Kim E."/>
        </authorList>
    </citation>
    <scope>NUCLEOTIDE SEQUENCE [LARGE SCALE GENOMIC DNA]</scope>
    <source>
        <strain evidence="14 15">PLY_AMNH</strain>
    </source>
</reference>
<dbReference type="Gene3D" id="3.90.550.10">
    <property type="entry name" value="Spore Coat Polysaccharide Biosynthesis Protein SpsA, Chain A"/>
    <property type="match status" value="1"/>
</dbReference>
<dbReference type="EMBL" id="LGRX02016272">
    <property type="protein sequence ID" value="KAK3262353.1"/>
    <property type="molecule type" value="Genomic_DNA"/>
</dbReference>
<keyword evidence="9" id="KW-0472">Membrane</keyword>
<evidence type="ECO:0000256" key="9">
    <source>
        <dbReference type="ARBA" id="ARBA00023136"/>
    </source>
</evidence>
<keyword evidence="11" id="KW-0732">Signal</keyword>
<keyword evidence="8" id="KW-1133">Transmembrane helix</keyword>
<comment type="pathway">
    <text evidence="2">Protein modification; protein glycosylation.</text>
</comment>
<accession>A0AAE0KVK1</accession>
<evidence type="ECO:0008006" key="16">
    <source>
        <dbReference type="Google" id="ProtNLM"/>
    </source>
</evidence>
<keyword evidence="6" id="KW-0812">Transmembrane</keyword>
<organism evidence="14 15">
    <name type="scientific">Cymbomonas tetramitiformis</name>
    <dbReference type="NCBI Taxonomy" id="36881"/>
    <lineage>
        <taxon>Eukaryota</taxon>
        <taxon>Viridiplantae</taxon>
        <taxon>Chlorophyta</taxon>
        <taxon>Pyramimonadophyceae</taxon>
        <taxon>Pyramimonadales</taxon>
        <taxon>Pyramimonadaceae</taxon>
        <taxon>Cymbomonas</taxon>
    </lineage>
</organism>
<keyword evidence="15" id="KW-1185">Reference proteome</keyword>
<evidence type="ECO:0000256" key="4">
    <source>
        <dbReference type="ARBA" id="ARBA00022676"/>
    </source>
</evidence>
<evidence type="ECO:0000256" key="1">
    <source>
        <dbReference type="ARBA" id="ARBA00004606"/>
    </source>
</evidence>
<dbReference type="AlphaFoldDB" id="A0AAE0KVK1"/>
<feature type="domain" description="Galactosyltransferase N-terminal" evidence="13">
    <location>
        <begin position="116"/>
        <end position="209"/>
    </location>
</feature>
<comment type="subcellular location">
    <subcellularLocation>
        <location evidence="1">Membrane</location>
        <topology evidence="1">Single-pass type II membrane protein</topology>
    </subcellularLocation>
</comment>
<dbReference type="GO" id="GO:0005975">
    <property type="term" value="P:carbohydrate metabolic process"/>
    <property type="evidence" value="ECO:0007669"/>
    <property type="project" value="InterPro"/>
</dbReference>
<feature type="chain" id="PRO_5042243962" description="Hexosyltransferase" evidence="11">
    <location>
        <begin position="17"/>
        <end position="319"/>
    </location>
</feature>
<evidence type="ECO:0000313" key="14">
    <source>
        <dbReference type="EMBL" id="KAK3262353.1"/>
    </source>
</evidence>
<dbReference type="SUPFAM" id="SSF53448">
    <property type="entry name" value="Nucleotide-diphospho-sugar transferases"/>
    <property type="match status" value="1"/>
</dbReference>
<dbReference type="PANTHER" id="PTHR19300">
    <property type="entry name" value="BETA-1,4-GALACTOSYLTRANSFERASE"/>
    <property type="match status" value="1"/>
</dbReference>
<keyword evidence="5" id="KW-0808">Transferase</keyword>
<dbReference type="GO" id="GO:0016020">
    <property type="term" value="C:membrane"/>
    <property type="evidence" value="ECO:0007669"/>
    <property type="project" value="UniProtKB-SubCell"/>
</dbReference>
<evidence type="ECO:0000256" key="10">
    <source>
        <dbReference type="ARBA" id="ARBA00023180"/>
    </source>
</evidence>
<evidence type="ECO:0000256" key="3">
    <source>
        <dbReference type="ARBA" id="ARBA00005735"/>
    </source>
</evidence>
<keyword evidence="4" id="KW-0328">Glycosyltransferase</keyword>
<evidence type="ECO:0000256" key="2">
    <source>
        <dbReference type="ARBA" id="ARBA00004922"/>
    </source>
</evidence>
<dbReference type="Pfam" id="PF13733">
    <property type="entry name" value="Glyco_transf_7N"/>
    <property type="match status" value="1"/>
</dbReference>
<name>A0AAE0KVK1_9CHLO</name>
<evidence type="ECO:0000256" key="6">
    <source>
        <dbReference type="ARBA" id="ARBA00022692"/>
    </source>
</evidence>
<evidence type="ECO:0000256" key="8">
    <source>
        <dbReference type="ARBA" id="ARBA00022989"/>
    </source>
</evidence>
<dbReference type="InterPro" id="IPR003859">
    <property type="entry name" value="Galactosyl_T"/>
</dbReference>
<dbReference type="PANTHER" id="PTHR19300:SF57">
    <property type="entry name" value="BETA-1,4-N-ACETYLGALACTOSAMINYLTRANSFERASE"/>
    <property type="match status" value="1"/>
</dbReference>
<evidence type="ECO:0000259" key="12">
    <source>
        <dbReference type="Pfam" id="PF02709"/>
    </source>
</evidence>
<proteinExistence type="inferred from homology"/>
<dbReference type="PRINTS" id="PR02050">
    <property type="entry name" value="B14GALTRFASE"/>
</dbReference>
<evidence type="ECO:0000313" key="15">
    <source>
        <dbReference type="Proteomes" id="UP001190700"/>
    </source>
</evidence>
<gene>
    <name evidence="14" type="ORF">CYMTET_28787</name>
</gene>
<comment type="similarity">
    <text evidence="3">Belongs to the glycosyltransferase 7 family.</text>
</comment>
<comment type="caution">
    <text evidence="14">The sequence shown here is derived from an EMBL/GenBank/DDBJ whole genome shotgun (WGS) entry which is preliminary data.</text>
</comment>
<keyword evidence="7" id="KW-0735">Signal-anchor</keyword>
<protein>
    <recommendedName>
        <fullName evidence="16">Hexosyltransferase</fullName>
    </recommendedName>
</protein>